<dbReference type="Proteomes" id="UP000001732">
    <property type="component" value="Chromosome"/>
</dbReference>
<feature type="transmembrane region" description="Helical" evidence="5">
    <location>
        <begin position="106"/>
        <end position="124"/>
    </location>
</feature>
<feature type="transmembrane region" description="Helical" evidence="5">
    <location>
        <begin position="17"/>
        <end position="35"/>
    </location>
</feature>
<feature type="transmembrane region" description="Helical" evidence="5">
    <location>
        <begin position="201"/>
        <end position="221"/>
    </location>
</feature>
<evidence type="ECO:0000313" key="8">
    <source>
        <dbReference type="Proteomes" id="UP000001732"/>
    </source>
</evidence>
<feature type="transmembrane region" description="Helical" evidence="5">
    <location>
        <begin position="136"/>
        <end position="156"/>
    </location>
</feature>
<evidence type="ECO:0000256" key="1">
    <source>
        <dbReference type="ARBA" id="ARBA00004141"/>
    </source>
</evidence>
<gene>
    <name evidence="7" type="ordered locus">COPRO5265_0417</name>
</gene>
<organism evidence="7 8">
    <name type="scientific">Coprothermobacter proteolyticus (strain ATCC 35245 / DSM 5265 / OCM 4 / BT)</name>
    <dbReference type="NCBI Taxonomy" id="309798"/>
    <lineage>
        <taxon>Bacteria</taxon>
        <taxon>Pseudomonadati</taxon>
        <taxon>Coprothermobacterota</taxon>
        <taxon>Coprothermobacteria</taxon>
        <taxon>Coprothermobacterales</taxon>
        <taxon>Coprothermobacteraceae</taxon>
        <taxon>Coprothermobacter</taxon>
    </lineage>
</organism>
<keyword evidence="4 5" id="KW-0472">Membrane</keyword>
<dbReference type="EMBL" id="CP001145">
    <property type="protein sequence ID" value="ACI17259.1"/>
    <property type="molecule type" value="Genomic_DNA"/>
</dbReference>
<dbReference type="InterPro" id="IPR051533">
    <property type="entry name" value="WaaL-like"/>
</dbReference>
<protein>
    <submittedName>
        <fullName evidence="7">O-antigen polymerase family</fullName>
    </submittedName>
</protein>
<comment type="subcellular location">
    <subcellularLocation>
        <location evidence="1">Membrane</location>
        <topology evidence="1">Multi-pass membrane protein</topology>
    </subcellularLocation>
</comment>
<dbReference type="STRING" id="309798.COPRO5265_0417"/>
<evidence type="ECO:0000256" key="3">
    <source>
        <dbReference type="ARBA" id="ARBA00022989"/>
    </source>
</evidence>
<dbReference type="GO" id="GO:0016020">
    <property type="term" value="C:membrane"/>
    <property type="evidence" value="ECO:0007669"/>
    <property type="project" value="UniProtKB-SubCell"/>
</dbReference>
<dbReference type="KEGG" id="cpo:COPRO5265_0417"/>
<keyword evidence="2 5" id="KW-0812">Transmembrane</keyword>
<dbReference type="RefSeq" id="WP_012543911.1">
    <property type="nucleotide sequence ID" value="NC_011295.1"/>
</dbReference>
<dbReference type="InterPro" id="IPR007016">
    <property type="entry name" value="O-antigen_ligase-rel_domated"/>
</dbReference>
<dbReference type="AlphaFoldDB" id="B5Y7N5"/>
<accession>B5Y7N5</accession>
<dbReference type="HOGENOM" id="CLU_939127_0_0_9"/>
<evidence type="ECO:0000313" key="7">
    <source>
        <dbReference type="EMBL" id="ACI17259.1"/>
    </source>
</evidence>
<keyword evidence="8" id="KW-1185">Reference proteome</keyword>
<feature type="transmembrane region" description="Helical" evidence="5">
    <location>
        <begin position="41"/>
        <end position="60"/>
    </location>
</feature>
<evidence type="ECO:0000256" key="2">
    <source>
        <dbReference type="ARBA" id="ARBA00022692"/>
    </source>
</evidence>
<evidence type="ECO:0000256" key="5">
    <source>
        <dbReference type="SAM" id="Phobius"/>
    </source>
</evidence>
<name>B5Y7N5_COPPD</name>
<feature type="domain" description="O-antigen ligase-related" evidence="6">
    <location>
        <begin position="133"/>
        <end position="258"/>
    </location>
</feature>
<evidence type="ECO:0000256" key="4">
    <source>
        <dbReference type="ARBA" id="ARBA00023136"/>
    </source>
</evidence>
<proteinExistence type="predicted"/>
<dbReference type="OrthoDB" id="871774at2"/>
<evidence type="ECO:0000259" key="6">
    <source>
        <dbReference type="Pfam" id="PF04932"/>
    </source>
</evidence>
<reference evidence="7 8" key="2">
    <citation type="journal article" date="2014" name="Genome Announc.">
        <title>Complete Genome Sequence of Coprothermobacter proteolyticus DSM 5265.</title>
        <authorList>
            <person name="Alexiev A."/>
            <person name="Coil D.A."/>
            <person name="Badger J.H."/>
            <person name="Enticknap J."/>
            <person name="Ward N."/>
            <person name="Robb F.T."/>
            <person name="Eisen J.A."/>
        </authorList>
    </citation>
    <scope>NUCLEOTIDE SEQUENCE [LARGE SCALE GENOMIC DNA]</scope>
    <source>
        <strain evidence="8">ATCC 35245 / DSM 5265 / OCM 4 / BT</strain>
    </source>
</reference>
<feature type="transmembrane region" description="Helical" evidence="5">
    <location>
        <begin position="162"/>
        <end position="180"/>
    </location>
</feature>
<feature type="transmembrane region" description="Helical" evidence="5">
    <location>
        <begin position="69"/>
        <end position="86"/>
    </location>
</feature>
<keyword evidence="3 5" id="KW-1133">Transmembrane helix</keyword>
<dbReference type="PANTHER" id="PTHR37422:SF23">
    <property type="entry name" value="TEICHURONIC ACID BIOSYNTHESIS PROTEIN TUAE"/>
    <property type="match status" value="1"/>
</dbReference>
<dbReference type="eggNOG" id="COG3307">
    <property type="taxonomic scope" value="Bacteria"/>
</dbReference>
<dbReference type="Pfam" id="PF04932">
    <property type="entry name" value="Wzy_C"/>
    <property type="match status" value="1"/>
</dbReference>
<sequence length="296" mass="34397">MWQTFTTTLRRALPTKWELLFVLFVACYNTVFSLAPWRTLLFWLLVPLVYCFIVFVIAVLPEHVDSRKLAFITGFFLVISFLWTVYKNGGVVNFSGWRTFRLTLPFFVSTTSAAFFTYFFLYAYNQHVFWAELFSLVSLLLTQSRGPILGLAMAFLYGGVNLYWFIALTAFIVYAIPYTLREFVGPYAFYTQRFHIWRAAWDMFVMRPFSGVGFATFPLALKVYSHPFLFQFFPFNHAHNILLQLLAELGIAGPVVFIILLKNIYRTFPPADTKNGLFLRMALVSYLGRNIFDVTP</sequence>
<dbReference type="PANTHER" id="PTHR37422">
    <property type="entry name" value="TEICHURONIC ACID BIOSYNTHESIS PROTEIN TUAE"/>
    <property type="match status" value="1"/>
</dbReference>
<reference evidence="8" key="1">
    <citation type="submission" date="2008-08" db="EMBL/GenBank/DDBJ databases">
        <title>The complete genome sequence of Coprothermobacter proteolyticus strain ATCC 5245 / DSM 5265 / BT.</title>
        <authorList>
            <person name="Dodson R.J."/>
            <person name="Durkin A.S."/>
            <person name="Wu M."/>
            <person name="Eisen J."/>
            <person name="Sutton G."/>
        </authorList>
    </citation>
    <scope>NUCLEOTIDE SEQUENCE [LARGE SCALE GENOMIC DNA]</scope>
    <source>
        <strain evidence="8">ATCC 35245 / DSM 5265 / OCM 4 / BT</strain>
    </source>
</reference>
<feature type="transmembrane region" description="Helical" evidence="5">
    <location>
        <begin position="241"/>
        <end position="261"/>
    </location>
</feature>